<sequence>MTRHGELGAALHRWRDRIASTGAGLPGDGAGGPGMGRAELARLTGLSVDHITRLEQGRATMPSSQVLASLARALDLDDAERRHLFLLAGHAPPATDLVPRRVPPSVRRLLDGLAGAAVGVHDATWSLIAWNPLWAALLGDPAPAVASPCRNVAWRHFTAAPSRVTRTPEQAARFETALVGDLRAAAARYPTDGELRSLVAGLRRSSTRFAELWTSRYTGSHEGEWVTVRHPDVGAVAVDCDVITVPGCDLRIIAQSARPGTPDAEALGRLGALSAGVLGRPGALGAYAPPVPVAETGHAFGDGRGQEPVRAGS</sequence>
<evidence type="ECO:0000313" key="3">
    <source>
        <dbReference type="Proteomes" id="UP001499884"/>
    </source>
</evidence>
<feature type="domain" description="HTH cro/C1-type" evidence="1">
    <location>
        <begin position="34"/>
        <end position="81"/>
    </location>
</feature>
<evidence type="ECO:0000313" key="2">
    <source>
        <dbReference type="EMBL" id="GAA3714987.1"/>
    </source>
</evidence>
<protein>
    <submittedName>
        <fullName evidence="2">Helix-turn-helix transcriptional regulator</fullName>
    </submittedName>
</protein>
<dbReference type="InterPro" id="IPR041413">
    <property type="entry name" value="MLTR_LBD"/>
</dbReference>
<dbReference type="Proteomes" id="UP001499884">
    <property type="component" value="Unassembled WGS sequence"/>
</dbReference>
<organism evidence="2 3">
    <name type="scientific">Streptomyces tremellae</name>
    <dbReference type="NCBI Taxonomy" id="1124239"/>
    <lineage>
        <taxon>Bacteria</taxon>
        <taxon>Bacillati</taxon>
        <taxon>Actinomycetota</taxon>
        <taxon>Actinomycetes</taxon>
        <taxon>Kitasatosporales</taxon>
        <taxon>Streptomycetaceae</taxon>
        <taxon>Streptomyces</taxon>
    </lineage>
</organism>
<accession>A0ABP7E6N5</accession>
<dbReference type="PANTHER" id="PTHR35010">
    <property type="entry name" value="BLL4672 PROTEIN-RELATED"/>
    <property type="match status" value="1"/>
</dbReference>
<evidence type="ECO:0000259" key="1">
    <source>
        <dbReference type="PROSITE" id="PS50943"/>
    </source>
</evidence>
<name>A0ABP7E6N5_9ACTN</name>
<dbReference type="Gene3D" id="3.30.450.180">
    <property type="match status" value="1"/>
</dbReference>
<reference evidence="3" key="1">
    <citation type="journal article" date="2019" name="Int. J. Syst. Evol. Microbiol.">
        <title>The Global Catalogue of Microorganisms (GCM) 10K type strain sequencing project: providing services to taxonomists for standard genome sequencing and annotation.</title>
        <authorList>
            <consortium name="The Broad Institute Genomics Platform"/>
            <consortium name="The Broad Institute Genome Sequencing Center for Infectious Disease"/>
            <person name="Wu L."/>
            <person name="Ma J."/>
        </authorList>
    </citation>
    <scope>NUCLEOTIDE SEQUENCE [LARGE SCALE GENOMIC DNA]</scope>
    <source>
        <strain evidence="3">JCM 30846</strain>
    </source>
</reference>
<dbReference type="Gene3D" id="1.10.260.40">
    <property type="entry name" value="lambda repressor-like DNA-binding domains"/>
    <property type="match status" value="1"/>
</dbReference>
<dbReference type="Pfam" id="PF17765">
    <property type="entry name" value="MLTR_LBD"/>
    <property type="match status" value="1"/>
</dbReference>
<dbReference type="CDD" id="cd00093">
    <property type="entry name" value="HTH_XRE"/>
    <property type="match status" value="1"/>
</dbReference>
<dbReference type="InterPro" id="IPR001387">
    <property type="entry name" value="Cro/C1-type_HTH"/>
</dbReference>
<dbReference type="EMBL" id="BAABEP010000004">
    <property type="protein sequence ID" value="GAA3714987.1"/>
    <property type="molecule type" value="Genomic_DNA"/>
</dbReference>
<dbReference type="InterPro" id="IPR010982">
    <property type="entry name" value="Lambda_DNA-bd_dom_sf"/>
</dbReference>
<comment type="caution">
    <text evidence="2">The sequence shown here is derived from an EMBL/GenBank/DDBJ whole genome shotgun (WGS) entry which is preliminary data.</text>
</comment>
<dbReference type="Pfam" id="PF13560">
    <property type="entry name" value="HTH_31"/>
    <property type="match status" value="1"/>
</dbReference>
<gene>
    <name evidence="2" type="ORF">GCM10023082_10920</name>
</gene>
<proteinExistence type="predicted"/>
<dbReference type="RefSeq" id="WP_345641871.1">
    <property type="nucleotide sequence ID" value="NZ_BAABEP010000004.1"/>
</dbReference>
<dbReference type="PANTHER" id="PTHR35010:SF2">
    <property type="entry name" value="BLL4672 PROTEIN"/>
    <property type="match status" value="1"/>
</dbReference>
<keyword evidence="3" id="KW-1185">Reference proteome</keyword>
<dbReference type="PROSITE" id="PS50943">
    <property type="entry name" value="HTH_CROC1"/>
    <property type="match status" value="1"/>
</dbReference>
<dbReference type="SUPFAM" id="SSF47413">
    <property type="entry name" value="lambda repressor-like DNA-binding domains"/>
    <property type="match status" value="1"/>
</dbReference>
<dbReference type="SMART" id="SM00530">
    <property type="entry name" value="HTH_XRE"/>
    <property type="match status" value="1"/>
</dbReference>